<protein>
    <submittedName>
        <fullName evidence="1">Uncharacterized protein</fullName>
    </submittedName>
</protein>
<evidence type="ECO:0000313" key="1">
    <source>
        <dbReference type="EMBL" id="KFI49772.1"/>
    </source>
</evidence>
<dbReference type="EMBL" id="JGYN01000020">
    <property type="protein sequence ID" value="KFI49772.1"/>
    <property type="molecule type" value="Genomic_DNA"/>
</dbReference>
<keyword evidence="2" id="KW-1185">Reference proteome</keyword>
<comment type="caution">
    <text evidence="1">The sequence shown here is derived from an EMBL/GenBank/DDBJ whole genome shotgun (WGS) entry which is preliminary data.</text>
</comment>
<name>A0A086ZTC2_9BIFI</name>
<accession>A0A086ZTC2</accession>
<proteinExistence type="predicted"/>
<gene>
    <name evidence="1" type="ORF">BBIA_1460</name>
</gene>
<organism evidence="1 2">
    <name type="scientific">Bifidobacterium biavatii DSM 23969</name>
    <dbReference type="NCBI Taxonomy" id="1437608"/>
    <lineage>
        <taxon>Bacteria</taxon>
        <taxon>Bacillati</taxon>
        <taxon>Actinomycetota</taxon>
        <taxon>Actinomycetes</taxon>
        <taxon>Bifidobacteriales</taxon>
        <taxon>Bifidobacteriaceae</taxon>
        <taxon>Bifidobacterium</taxon>
    </lineage>
</organism>
<sequence length="43" mass="5021">MSEPHLIVTEYDGRFHWWCSCGWDTGSRVQLHQHLGNVKGVRP</sequence>
<dbReference type="RefSeq" id="WP_274518580.1">
    <property type="nucleotide sequence ID" value="NZ_JDUU01000002.1"/>
</dbReference>
<dbReference type="Proteomes" id="UP000029108">
    <property type="component" value="Unassembled WGS sequence"/>
</dbReference>
<dbReference type="AlphaFoldDB" id="A0A086ZTC2"/>
<evidence type="ECO:0000313" key="2">
    <source>
        <dbReference type="Proteomes" id="UP000029108"/>
    </source>
</evidence>
<reference evidence="1 2" key="1">
    <citation type="submission" date="2014-03" db="EMBL/GenBank/DDBJ databases">
        <title>Genomics of Bifidobacteria.</title>
        <authorList>
            <person name="Ventura M."/>
            <person name="Milani C."/>
            <person name="Lugli G.A."/>
        </authorList>
    </citation>
    <scope>NUCLEOTIDE SEQUENCE [LARGE SCALE GENOMIC DNA]</scope>
    <source>
        <strain evidence="1 2">DSM 23969</strain>
    </source>
</reference>